<accession>A0A5R9EZ19</accession>
<protein>
    <recommendedName>
        <fullName evidence="3">DUF4145 domain-containing protein</fullName>
    </recommendedName>
</protein>
<organism evidence="1 2">
    <name type="scientific">Exobacillus caeni</name>
    <dbReference type="NCBI Taxonomy" id="2574798"/>
    <lineage>
        <taxon>Bacteria</taxon>
        <taxon>Bacillati</taxon>
        <taxon>Bacillota</taxon>
        <taxon>Bacilli</taxon>
        <taxon>Bacillales</taxon>
        <taxon>Guptibacillaceae</taxon>
        <taxon>Exobacillus</taxon>
    </lineage>
</organism>
<dbReference type="OrthoDB" id="979709at2"/>
<proteinExistence type="predicted"/>
<dbReference type="EMBL" id="SWLG01000021">
    <property type="protein sequence ID" value="TLS35446.1"/>
    <property type="molecule type" value="Genomic_DNA"/>
</dbReference>
<evidence type="ECO:0008006" key="3">
    <source>
        <dbReference type="Google" id="ProtNLM"/>
    </source>
</evidence>
<evidence type="ECO:0000313" key="1">
    <source>
        <dbReference type="EMBL" id="TLS35446.1"/>
    </source>
</evidence>
<dbReference type="Proteomes" id="UP000308230">
    <property type="component" value="Unassembled WGS sequence"/>
</dbReference>
<keyword evidence="2" id="KW-1185">Reference proteome</keyword>
<dbReference type="AlphaFoldDB" id="A0A5R9EZ19"/>
<comment type="caution">
    <text evidence="1">The sequence shown here is derived from an EMBL/GenBank/DDBJ whole genome shotgun (WGS) entry which is preliminary data.</text>
</comment>
<gene>
    <name evidence="1" type="ORF">FCL54_20330</name>
</gene>
<sequence>MRKVQPSAISTVYKYGQTKLPKAAKTECPNCGEIINFQLKFDYQMNQTVFSTTSRCSNCKESALFVFINESGNDEAEEIELYVYNPSLSREPLKRMHGTAKFPGDLERVYRSAVNVHNVKDWTATAAMSRRVLESISRNFLADKERGQDLAKQLEALPKHVDLQGPIIALGQVLGKESNLRALLDLEMETDEEAANLMIDLLDSLIEYLFILPQKLEQIQKSIESK</sequence>
<dbReference type="RefSeq" id="WP_138128911.1">
    <property type="nucleotide sequence ID" value="NZ_SWLG01000021.1"/>
</dbReference>
<reference evidence="1 2" key="1">
    <citation type="submission" date="2019-04" db="EMBL/GenBank/DDBJ databases">
        <title>Bacillus caeni sp. nov., a bacterium isolated from mangrove sediment.</title>
        <authorList>
            <person name="Huang H."/>
            <person name="Mo K."/>
            <person name="Hu Y."/>
        </authorList>
    </citation>
    <scope>NUCLEOTIDE SEQUENCE [LARGE SCALE GENOMIC DNA]</scope>
    <source>
        <strain evidence="1 2">HB172195</strain>
    </source>
</reference>
<evidence type="ECO:0000313" key="2">
    <source>
        <dbReference type="Proteomes" id="UP000308230"/>
    </source>
</evidence>
<name>A0A5R9EZ19_9BACL</name>